<dbReference type="InterPro" id="IPR000835">
    <property type="entry name" value="HTH_MarR-typ"/>
</dbReference>
<evidence type="ECO:0000256" key="3">
    <source>
        <dbReference type="ARBA" id="ARBA00023163"/>
    </source>
</evidence>
<evidence type="ECO:0000313" key="5">
    <source>
        <dbReference type="EMBL" id="GHC09815.1"/>
    </source>
</evidence>
<dbReference type="RefSeq" id="WP_189516505.1">
    <property type="nucleotide sequence ID" value="NZ_BMXG01000022.1"/>
</dbReference>
<dbReference type="GO" id="GO:0003700">
    <property type="term" value="F:DNA-binding transcription factor activity"/>
    <property type="evidence" value="ECO:0007669"/>
    <property type="project" value="InterPro"/>
</dbReference>
<proteinExistence type="predicted"/>
<dbReference type="Gene3D" id="1.10.10.10">
    <property type="entry name" value="Winged helix-like DNA-binding domain superfamily/Winged helix DNA-binding domain"/>
    <property type="match status" value="1"/>
</dbReference>
<evidence type="ECO:0000259" key="4">
    <source>
        <dbReference type="PROSITE" id="PS50995"/>
    </source>
</evidence>
<dbReference type="PANTHER" id="PTHR42756:SF1">
    <property type="entry name" value="TRANSCRIPTIONAL REPRESSOR OF EMRAB OPERON"/>
    <property type="match status" value="1"/>
</dbReference>
<dbReference type="SMART" id="SM00347">
    <property type="entry name" value="HTH_MARR"/>
    <property type="match status" value="1"/>
</dbReference>
<dbReference type="PROSITE" id="PS50995">
    <property type="entry name" value="HTH_MARR_2"/>
    <property type="match status" value="1"/>
</dbReference>
<evidence type="ECO:0000313" key="6">
    <source>
        <dbReference type="Proteomes" id="UP000642829"/>
    </source>
</evidence>
<evidence type="ECO:0000256" key="1">
    <source>
        <dbReference type="ARBA" id="ARBA00023015"/>
    </source>
</evidence>
<evidence type="ECO:0000256" key="2">
    <source>
        <dbReference type="ARBA" id="ARBA00023125"/>
    </source>
</evidence>
<keyword evidence="3" id="KW-0804">Transcription</keyword>
<dbReference type="Proteomes" id="UP000642829">
    <property type="component" value="Unassembled WGS sequence"/>
</dbReference>
<dbReference type="SUPFAM" id="SSF46785">
    <property type="entry name" value="Winged helix' DNA-binding domain"/>
    <property type="match status" value="1"/>
</dbReference>
<dbReference type="PRINTS" id="PR00598">
    <property type="entry name" value="HTHMARR"/>
</dbReference>
<feature type="domain" description="HTH marR-type" evidence="4">
    <location>
        <begin position="9"/>
        <end position="142"/>
    </location>
</feature>
<dbReference type="PANTHER" id="PTHR42756">
    <property type="entry name" value="TRANSCRIPTIONAL REGULATOR, MARR"/>
    <property type="match status" value="1"/>
</dbReference>
<keyword evidence="6" id="KW-1185">Reference proteome</keyword>
<name>A0A8J3DJZ4_9BACT</name>
<dbReference type="InterPro" id="IPR036390">
    <property type="entry name" value="WH_DNA-bd_sf"/>
</dbReference>
<dbReference type="GO" id="GO:0003677">
    <property type="term" value="F:DNA binding"/>
    <property type="evidence" value="ECO:0007669"/>
    <property type="project" value="UniProtKB-KW"/>
</dbReference>
<dbReference type="AlphaFoldDB" id="A0A8J3DJZ4"/>
<accession>A0A8J3DJZ4</accession>
<protein>
    <submittedName>
        <fullName evidence="5">HTH-type transcriptional regulator MhqR</fullName>
    </submittedName>
</protein>
<reference evidence="5" key="1">
    <citation type="journal article" date="2014" name="Int. J. Syst. Evol. Microbiol.">
        <title>Complete genome sequence of Corynebacterium casei LMG S-19264T (=DSM 44701T), isolated from a smear-ripened cheese.</title>
        <authorList>
            <consortium name="US DOE Joint Genome Institute (JGI-PGF)"/>
            <person name="Walter F."/>
            <person name="Albersmeier A."/>
            <person name="Kalinowski J."/>
            <person name="Ruckert C."/>
        </authorList>
    </citation>
    <scope>NUCLEOTIDE SEQUENCE</scope>
    <source>
        <strain evidence="5">KCTC 12870</strain>
    </source>
</reference>
<sequence>MSDPIDTSGPHLWLVWWKATRAIEKRDRQSIKEQGFEGLSDFAVLEVLLHKGPQPVNTIGRRVMLTSGSITAAVDRAENKGYVERRASPTDRRVVEVHLTSAGQRHIANAYQQHAQVLEDIFGEFTSEERTTLYQLIKKVGLRAAALADS</sequence>
<gene>
    <name evidence="5" type="primary">mhqR</name>
    <name evidence="5" type="ORF">GCM10007047_28900</name>
</gene>
<keyword evidence="1" id="KW-0805">Transcription regulation</keyword>
<dbReference type="InterPro" id="IPR036388">
    <property type="entry name" value="WH-like_DNA-bd_sf"/>
</dbReference>
<comment type="caution">
    <text evidence="5">The sequence shown here is derived from an EMBL/GenBank/DDBJ whole genome shotgun (WGS) entry which is preliminary data.</text>
</comment>
<reference evidence="5" key="2">
    <citation type="submission" date="2020-09" db="EMBL/GenBank/DDBJ databases">
        <authorList>
            <person name="Sun Q."/>
            <person name="Kim S."/>
        </authorList>
    </citation>
    <scope>NUCLEOTIDE SEQUENCE</scope>
    <source>
        <strain evidence="5">KCTC 12870</strain>
    </source>
</reference>
<dbReference type="Pfam" id="PF01047">
    <property type="entry name" value="MarR"/>
    <property type="match status" value="1"/>
</dbReference>
<dbReference type="EMBL" id="BMXG01000022">
    <property type="protein sequence ID" value="GHC09815.1"/>
    <property type="molecule type" value="Genomic_DNA"/>
</dbReference>
<organism evidence="5 6">
    <name type="scientific">Cerasicoccus arenae</name>
    <dbReference type="NCBI Taxonomy" id="424488"/>
    <lineage>
        <taxon>Bacteria</taxon>
        <taxon>Pseudomonadati</taxon>
        <taxon>Verrucomicrobiota</taxon>
        <taxon>Opitutia</taxon>
        <taxon>Puniceicoccales</taxon>
        <taxon>Cerasicoccaceae</taxon>
        <taxon>Cerasicoccus</taxon>
    </lineage>
</organism>
<keyword evidence="2" id="KW-0238">DNA-binding</keyword>